<organism evidence="1">
    <name type="scientific">marine sediment metagenome</name>
    <dbReference type="NCBI Taxonomy" id="412755"/>
    <lineage>
        <taxon>unclassified sequences</taxon>
        <taxon>metagenomes</taxon>
        <taxon>ecological metagenomes</taxon>
    </lineage>
</organism>
<reference evidence="1" key="1">
    <citation type="journal article" date="2014" name="Front. Microbiol.">
        <title>High frequency of phylogenetically diverse reductive dehalogenase-homologous genes in deep subseafloor sedimentary metagenomes.</title>
        <authorList>
            <person name="Kawai M."/>
            <person name="Futagami T."/>
            <person name="Toyoda A."/>
            <person name="Takaki Y."/>
            <person name="Nishi S."/>
            <person name="Hori S."/>
            <person name="Arai W."/>
            <person name="Tsubouchi T."/>
            <person name="Morono Y."/>
            <person name="Uchiyama I."/>
            <person name="Ito T."/>
            <person name="Fujiyama A."/>
            <person name="Inagaki F."/>
            <person name="Takami H."/>
        </authorList>
    </citation>
    <scope>NUCLEOTIDE SEQUENCE</scope>
    <source>
        <strain evidence="1">Expedition CK06-06</strain>
    </source>
</reference>
<dbReference type="EMBL" id="BARW01020690">
    <property type="protein sequence ID" value="GAI94572.1"/>
    <property type="molecule type" value="Genomic_DNA"/>
</dbReference>
<dbReference type="AlphaFoldDB" id="X1SNE0"/>
<gene>
    <name evidence="1" type="ORF">S12H4_34906</name>
</gene>
<evidence type="ECO:0000313" key="1">
    <source>
        <dbReference type="EMBL" id="GAI94572.1"/>
    </source>
</evidence>
<comment type="caution">
    <text evidence="1">The sequence shown here is derived from an EMBL/GenBank/DDBJ whole genome shotgun (WGS) entry which is preliminary data.</text>
</comment>
<accession>X1SNE0</accession>
<sequence>GQTMPSTSHTTDVATKDIGAIDHYFHSRWRVYPQAVTSAVELKAGTPGNTFGLWKKVVPVNIVPFDFHIVGIVVETVSEATTYFIQVGYNTADAEPGANMESGERRFRLVTLPVARGTEVLEIRGQEIPANSSVWGRMKTASGTEDTAEISLVLSRHVVVSKEVPIWPAFPW</sequence>
<protein>
    <submittedName>
        <fullName evidence="1">Uncharacterized protein</fullName>
    </submittedName>
</protein>
<name>X1SNE0_9ZZZZ</name>
<proteinExistence type="predicted"/>
<feature type="non-terminal residue" evidence="1">
    <location>
        <position position="1"/>
    </location>
</feature>